<keyword evidence="1" id="KW-0732">Signal</keyword>
<accession>A0ABY7K5K8</accession>
<dbReference type="Pfam" id="PF07676">
    <property type="entry name" value="PD40"/>
    <property type="match status" value="1"/>
</dbReference>
<protein>
    <submittedName>
        <fullName evidence="5">S9 family peptidase</fullName>
    </submittedName>
</protein>
<keyword evidence="3" id="KW-0645">Protease</keyword>
<dbReference type="SUPFAM" id="SSF82171">
    <property type="entry name" value="DPP6 N-terminal domain-like"/>
    <property type="match status" value="1"/>
</dbReference>
<dbReference type="RefSeq" id="WP_269445100.1">
    <property type="nucleotide sequence ID" value="NZ_CP097463.1"/>
</dbReference>
<dbReference type="Proteomes" id="UP001164693">
    <property type="component" value="Chromosome"/>
</dbReference>
<organism evidence="5 6">
    <name type="scientific">Jatrophihabitans cynanchi</name>
    <dbReference type="NCBI Taxonomy" id="2944128"/>
    <lineage>
        <taxon>Bacteria</taxon>
        <taxon>Bacillati</taxon>
        <taxon>Actinomycetota</taxon>
        <taxon>Actinomycetes</taxon>
        <taxon>Jatrophihabitantales</taxon>
        <taxon>Jatrophihabitantaceae</taxon>
        <taxon>Jatrophihabitans</taxon>
    </lineage>
</organism>
<dbReference type="Pfam" id="PF00326">
    <property type="entry name" value="Peptidase_S9"/>
    <property type="match status" value="1"/>
</dbReference>
<dbReference type="InterPro" id="IPR029058">
    <property type="entry name" value="AB_hydrolase_fold"/>
</dbReference>
<keyword evidence="3" id="KW-0720">Serine protease</keyword>
<gene>
    <name evidence="5" type="ORF">M6B22_07295</name>
</gene>
<dbReference type="SUPFAM" id="SSF53474">
    <property type="entry name" value="alpha/beta-Hydrolases"/>
    <property type="match status" value="1"/>
</dbReference>
<dbReference type="InterPro" id="IPR011659">
    <property type="entry name" value="WD40"/>
</dbReference>
<dbReference type="PANTHER" id="PTHR42776:SF13">
    <property type="entry name" value="DIPEPTIDYL-PEPTIDASE 5"/>
    <property type="match status" value="1"/>
</dbReference>
<dbReference type="EMBL" id="CP097463">
    <property type="protein sequence ID" value="WAX58561.1"/>
    <property type="molecule type" value="Genomic_DNA"/>
</dbReference>
<evidence type="ECO:0000313" key="6">
    <source>
        <dbReference type="Proteomes" id="UP001164693"/>
    </source>
</evidence>
<keyword evidence="2" id="KW-0378">Hydrolase</keyword>
<dbReference type="InterPro" id="IPR011042">
    <property type="entry name" value="6-blade_b-propeller_TolB-like"/>
</dbReference>
<proteinExistence type="predicted"/>
<feature type="domain" description="Peptidase S9 prolyl oligopeptidase catalytic" evidence="4">
    <location>
        <begin position="446"/>
        <end position="651"/>
    </location>
</feature>
<evidence type="ECO:0000313" key="5">
    <source>
        <dbReference type="EMBL" id="WAX58561.1"/>
    </source>
</evidence>
<reference evidence="5" key="1">
    <citation type="submission" date="2022-05" db="EMBL/GenBank/DDBJ databases">
        <title>Jatrophihabitans sp. SB3-54 whole genome sequence.</title>
        <authorList>
            <person name="Suh M.K."/>
            <person name="Eom M.K."/>
            <person name="Kim J.S."/>
            <person name="Kim H.S."/>
            <person name="Do H.E."/>
            <person name="Shin Y.K."/>
            <person name="Lee J.-S."/>
        </authorList>
    </citation>
    <scope>NUCLEOTIDE SEQUENCE</scope>
    <source>
        <strain evidence="5">SB3-54</strain>
    </source>
</reference>
<name>A0ABY7K5K8_9ACTN</name>
<evidence type="ECO:0000256" key="1">
    <source>
        <dbReference type="ARBA" id="ARBA00022729"/>
    </source>
</evidence>
<dbReference type="InterPro" id="IPR001375">
    <property type="entry name" value="Peptidase_S9_cat"/>
</dbReference>
<dbReference type="Gene3D" id="3.40.50.1820">
    <property type="entry name" value="alpha/beta hydrolase"/>
    <property type="match status" value="1"/>
</dbReference>
<keyword evidence="6" id="KW-1185">Reference proteome</keyword>
<evidence type="ECO:0000256" key="3">
    <source>
        <dbReference type="ARBA" id="ARBA00022825"/>
    </source>
</evidence>
<evidence type="ECO:0000259" key="4">
    <source>
        <dbReference type="Pfam" id="PF00326"/>
    </source>
</evidence>
<dbReference type="PANTHER" id="PTHR42776">
    <property type="entry name" value="SERINE PEPTIDASE S9 FAMILY MEMBER"/>
    <property type="match status" value="1"/>
</dbReference>
<evidence type="ECO:0000256" key="2">
    <source>
        <dbReference type="ARBA" id="ARBA00022801"/>
    </source>
</evidence>
<dbReference type="Gene3D" id="2.120.10.30">
    <property type="entry name" value="TolB, C-terminal domain"/>
    <property type="match status" value="2"/>
</dbReference>
<sequence length="662" mass="72548">MTCFDDFDGYLSLDRVTDLALSHDGSRLVATVARLNSEGNKLISSLWEIDPGGATPARRLTHSAKGETGPVFAPDGTLLFTSQREAEDDDPTALWQLPAGAGEARKVLTRPGGISTVRVARDAGTLVLATPVLPGSQDAEADEKRRKARKDAKVGAILHTGSLVRFWDHDLGPDEVRLQALATVGQDEPQPQPRELTPAAGRALDETSFAITPDGAAVITGWNVFDEPGLPRTQLVRIDTTTGTRTVLADDPGANFGEPAVSRDGRWVVCVRDQLTAYDQPPRYSLWLIDLGTGAGRELVGDPDVWPGSPQFAADASTIFFLADEQGHRPVFRLDVATGEIARVTREGHYTNLLVAPDGTTLYALRDHVDHPATPVRLDATATDGEAAWLPAPGTTEVPGRIERVSATAADGTEICGWLALPEVADAPAPLLLWIHGGPLSSWNSWSWRWNPWLMVARGYAVLLPDPAFSTGYGARMVERGWGQWGGNPFTDLMTITDAVVARPDIDQTRTAAMGGSYGGYMANWVAGHTDRFRCIVTHASLWALDQFQGTTDVPGYWVREWGALTTQPERYTQWSPHHFLDAITTPMLVVHGDKDYRVPVGEALRLWTDLKRAGVESSYLYFPDEGHWILKPGNARVWYETVWAWLGKYVLDEKWQQPELL</sequence>